<reference evidence="7 8" key="1">
    <citation type="submission" date="2019-12" db="EMBL/GenBank/DDBJ databases">
        <authorList>
            <person name="Li C."/>
            <person name="Zhao J."/>
        </authorList>
    </citation>
    <scope>NUCLEOTIDE SEQUENCE [LARGE SCALE GENOMIC DNA]</scope>
    <source>
        <strain evidence="7 8">NEAU-DD11</strain>
    </source>
</reference>
<feature type="transmembrane region" description="Helical" evidence="5">
    <location>
        <begin position="33"/>
        <end position="56"/>
    </location>
</feature>
<feature type="transmembrane region" description="Helical" evidence="5">
    <location>
        <begin position="331"/>
        <end position="352"/>
    </location>
</feature>
<dbReference type="GO" id="GO:0046943">
    <property type="term" value="F:carboxylic acid transmembrane transporter activity"/>
    <property type="evidence" value="ECO:0007669"/>
    <property type="project" value="TreeGrafter"/>
</dbReference>
<evidence type="ECO:0000256" key="3">
    <source>
        <dbReference type="ARBA" id="ARBA00022989"/>
    </source>
</evidence>
<dbReference type="SUPFAM" id="SSF103473">
    <property type="entry name" value="MFS general substrate transporter"/>
    <property type="match status" value="1"/>
</dbReference>
<name>A0A7X3K670_9BURK</name>
<gene>
    <name evidence="7" type="ORF">GPY61_06545</name>
</gene>
<evidence type="ECO:0000256" key="4">
    <source>
        <dbReference type="ARBA" id="ARBA00023136"/>
    </source>
</evidence>
<evidence type="ECO:0000256" key="2">
    <source>
        <dbReference type="ARBA" id="ARBA00022692"/>
    </source>
</evidence>
<keyword evidence="3 5" id="KW-1133">Transmembrane helix</keyword>
<dbReference type="GO" id="GO:0005886">
    <property type="term" value="C:plasma membrane"/>
    <property type="evidence" value="ECO:0007669"/>
    <property type="project" value="TreeGrafter"/>
</dbReference>
<dbReference type="InterPro" id="IPR005829">
    <property type="entry name" value="Sugar_transporter_CS"/>
</dbReference>
<protein>
    <submittedName>
        <fullName evidence="7">MFS transporter</fullName>
    </submittedName>
</protein>
<dbReference type="PROSITE" id="PS50850">
    <property type="entry name" value="MFS"/>
    <property type="match status" value="1"/>
</dbReference>
<keyword evidence="8" id="KW-1185">Reference proteome</keyword>
<comment type="subcellular location">
    <subcellularLocation>
        <location evidence="1">Membrane</location>
        <topology evidence="1">Multi-pass membrane protein</topology>
    </subcellularLocation>
</comment>
<dbReference type="AlphaFoldDB" id="A0A7X3K670"/>
<dbReference type="RefSeq" id="WP_160407739.1">
    <property type="nucleotide sequence ID" value="NZ_WSES01000002.1"/>
</dbReference>
<feature type="transmembrane region" description="Helical" evidence="5">
    <location>
        <begin position="127"/>
        <end position="146"/>
    </location>
</feature>
<evidence type="ECO:0000313" key="8">
    <source>
        <dbReference type="Proteomes" id="UP000443353"/>
    </source>
</evidence>
<feature type="transmembrane region" description="Helical" evidence="5">
    <location>
        <begin position="100"/>
        <end position="121"/>
    </location>
</feature>
<feature type="transmembrane region" description="Helical" evidence="5">
    <location>
        <begin position="266"/>
        <end position="285"/>
    </location>
</feature>
<dbReference type="Pfam" id="PF07690">
    <property type="entry name" value="MFS_1"/>
    <property type="match status" value="1"/>
</dbReference>
<dbReference type="Gene3D" id="1.20.1250.20">
    <property type="entry name" value="MFS general substrate transporter like domains"/>
    <property type="match status" value="1"/>
</dbReference>
<dbReference type="InterPro" id="IPR011701">
    <property type="entry name" value="MFS"/>
</dbReference>
<feature type="transmembrane region" description="Helical" evidence="5">
    <location>
        <begin position="305"/>
        <end position="324"/>
    </location>
</feature>
<dbReference type="CDD" id="cd17365">
    <property type="entry name" value="MFS_PcaK_like"/>
    <property type="match status" value="1"/>
</dbReference>
<sequence length="458" mass="47787">MHSPQISHPTATDKPIDVVAVIDRCRFSPLQRWIMFLSFFVIAVDGFDTVAVGYVGPVLAARWGVSRVALGPLFSAALVGLAIGALFAGPLGDRVGRKRILIGSVAFFGLCTLASACAGSLQQLTVLRLLTGLGLGAAMPNAVTLLSEYAPRKHRSLLVNVMFCGFALGASGGGFAAAWLIPALGWQSIFVIGGVVPIALALLLFTMPESLTFMVARGYPAARISAVLARIDRSFKASAAGYRVPAQETAGGKSPLSILFSAQFRIGSYLLWLTYFMGLVVYYLLTSWMPTLMREAGFDLGHSARMTALLSLGAGVGPLLLGWLMDRMNAYRVVAAGFALAGCFVWLAGVTVTDGDVLPWVIFTTGTFLAGALTSMPAIAASYYPVAARASGVAWMLGIGRFGGVVGAFAGGPLLAAGLSIAQIMGLLAIPSCIAAAALLAQSRRLTGEPVLAAPVLH</sequence>
<feature type="transmembrane region" description="Helical" evidence="5">
    <location>
        <begin position="187"/>
        <end position="207"/>
    </location>
</feature>
<keyword evidence="2 5" id="KW-0812">Transmembrane</keyword>
<evidence type="ECO:0000256" key="5">
    <source>
        <dbReference type="SAM" id="Phobius"/>
    </source>
</evidence>
<evidence type="ECO:0000256" key="1">
    <source>
        <dbReference type="ARBA" id="ARBA00004141"/>
    </source>
</evidence>
<feature type="transmembrane region" description="Helical" evidence="5">
    <location>
        <begin position="68"/>
        <end position="88"/>
    </location>
</feature>
<proteinExistence type="predicted"/>
<keyword evidence="4 5" id="KW-0472">Membrane</keyword>
<dbReference type="PROSITE" id="PS00217">
    <property type="entry name" value="SUGAR_TRANSPORT_2"/>
    <property type="match status" value="1"/>
</dbReference>
<feature type="transmembrane region" description="Helical" evidence="5">
    <location>
        <begin position="358"/>
        <end position="381"/>
    </location>
</feature>
<evidence type="ECO:0000313" key="7">
    <source>
        <dbReference type="EMBL" id="MVW59584.1"/>
    </source>
</evidence>
<dbReference type="InterPro" id="IPR020846">
    <property type="entry name" value="MFS_dom"/>
</dbReference>
<dbReference type="InterPro" id="IPR036259">
    <property type="entry name" value="MFS_trans_sf"/>
</dbReference>
<accession>A0A7X3K670</accession>
<organism evidence="7 8">
    <name type="scientific">Massilia cellulosiltytica</name>
    <dbReference type="NCBI Taxonomy" id="2683234"/>
    <lineage>
        <taxon>Bacteria</taxon>
        <taxon>Pseudomonadati</taxon>
        <taxon>Pseudomonadota</taxon>
        <taxon>Betaproteobacteria</taxon>
        <taxon>Burkholderiales</taxon>
        <taxon>Oxalobacteraceae</taxon>
        <taxon>Telluria group</taxon>
        <taxon>Massilia</taxon>
    </lineage>
</organism>
<dbReference type="EMBL" id="WSES01000002">
    <property type="protein sequence ID" value="MVW59584.1"/>
    <property type="molecule type" value="Genomic_DNA"/>
</dbReference>
<comment type="caution">
    <text evidence="7">The sequence shown here is derived from an EMBL/GenBank/DDBJ whole genome shotgun (WGS) entry which is preliminary data.</text>
</comment>
<dbReference type="PANTHER" id="PTHR23508:SF10">
    <property type="entry name" value="CARBOXYLIC ACID TRANSPORTER PROTEIN HOMOLOG"/>
    <property type="match status" value="1"/>
</dbReference>
<feature type="transmembrane region" description="Helical" evidence="5">
    <location>
        <begin position="158"/>
        <end position="181"/>
    </location>
</feature>
<feature type="domain" description="Major facilitator superfamily (MFS) profile" evidence="6">
    <location>
        <begin position="34"/>
        <end position="444"/>
    </location>
</feature>
<dbReference type="Proteomes" id="UP000443353">
    <property type="component" value="Unassembled WGS sequence"/>
</dbReference>
<feature type="transmembrane region" description="Helical" evidence="5">
    <location>
        <begin position="421"/>
        <end position="441"/>
    </location>
</feature>
<feature type="transmembrane region" description="Helical" evidence="5">
    <location>
        <begin position="393"/>
        <end position="415"/>
    </location>
</feature>
<evidence type="ECO:0000259" key="6">
    <source>
        <dbReference type="PROSITE" id="PS50850"/>
    </source>
</evidence>
<dbReference type="PANTHER" id="PTHR23508">
    <property type="entry name" value="CARBOXYLIC ACID TRANSPORTER PROTEIN HOMOLOG"/>
    <property type="match status" value="1"/>
</dbReference>